<organism evidence="1 2">
    <name type="scientific">Zootermopsis nevadensis</name>
    <name type="common">Dampwood termite</name>
    <dbReference type="NCBI Taxonomy" id="136037"/>
    <lineage>
        <taxon>Eukaryota</taxon>
        <taxon>Metazoa</taxon>
        <taxon>Ecdysozoa</taxon>
        <taxon>Arthropoda</taxon>
        <taxon>Hexapoda</taxon>
        <taxon>Insecta</taxon>
        <taxon>Pterygota</taxon>
        <taxon>Neoptera</taxon>
        <taxon>Polyneoptera</taxon>
        <taxon>Dictyoptera</taxon>
        <taxon>Blattodea</taxon>
        <taxon>Blattoidea</taxon>
        <taxon>Termitoidae</taxon>
        <taxon>Termopsidae</taxon>
        <taxon>Zootermopsis</taxon>
    </lineage>
</organism>
<sequence>MKRKPPGLPASVRTPENVERVRLAVLRSPRRAMSKCSTISCFQNCADEGSVCGKCGSNRMVPRHTRREHRCRWFVACFPKMSFPVSVISLSRLAPLTCPYVTIFCGVTSNERSTEKPRNIQELKDSIRQEIVTVREEMLGRAMQNFEERLQECVQKEGRHLMDVIFRK</sequence>
<dbReference type="EMBL" id="KK853272">
    <property type="protein sequence ID" value="KDR09130.1"/>
    <property type="molecule type" value="Genomic_DNA"/>
</dbReference>
<dbReference type="InterPro" id="IPR036397">
    <property type="entry name" value="RNaseH_sf"/>
</dbReference>
<name>A0A067QJU7_ZOONE</name>
<proteinExistence type="predicted"/>
<evidence type="ECO:0000313" key="1">
    <source>
        <dbReference type="EMBL" id="KDR09130.1"/>
    </source>
</evidence>
<dbReference type="AlphaFoldDB" id="A0A067QJU7"/>
<dbReference type="GO" id="GO:0003676">
    <property type="term" value="F:nucleic acid binding"/>
    <property type="evidence" value="ECO:0007669"/>
    <property type="project" value="InterPro"/>
</dbReference>
<reference evidence="1 2" key="1">
    <citation type="journal article" date="2014" name="Nat. Commun.">
        <title>Molecular traces of alternative social organization in a termite genome.</title>
        <authorList>
            <person name="Terrapon N."/>
            <person name="Li C."/>
            <person name="Robertson H.M."/>
            <person name="Ji L."/>
            <person name="Meng X."/>
            <person name="Booth W."/>
            <person name="Chen Z."/>
            <person name="Childers C.P."/>
            <person name="Glastad K.M."/>
            <person name="Gokhale K."/>
            <person name="Gowin J."/>
            <person name="Gronenberg W."/>
            <person name="Hermansen R.A."/>
            <person name="Hu H."/>
            <person name="Hunt B.G."/>
            <person name="Huylmans A.K."/>
            <person name="Khalil S.M."/>
            <person name="Mitchell R.D."/>
            <person name="Munoz-Torres M.C."/>
            <person name="Mustard J.A."/>
            <person name="Pan H."/>
            <person name="Reese J.T."/>
            <person name="Scharf M.E."/>
            <person name="Sun F."/>
            <person name="Vogel H."/>
            <person name="Xiao J."/>
            <person name="Yang W."/>
            <person name="Yang Z."/>
            <person name="Yang Z."/>
            <person name="Zhou J."/>
            <person name="Zhu J."/>
            <person name="Brent C.S."/>
            <person name="Elsik C.G."/>
            <person name="Goodisman M.A."/>
            <person name="Liberles D.A."/>
            <person name="Roe R.M."/>
            <person name="Vargo E.L."/>
            <person name="Vilcinskas A."/>
            <person name="Wang J."/>
            <person name="Bornberg-Bauer E."/>
            <person name="Korb J."/>
            <person name="Zhang G."/>
            <person name="Liebig J."/>
        </authorList>
    </citation>
    <scope>NUCLEOTIDE SEQUENCE [LARGE SCALE GENOMIC DNA]</scope>
    <source>
        <tissue evidence="1">Whole organism</tissue>
    </source>
</reference>
<accession>A0A067QJU7</accession>
<dbReference type="Proteomes" id="UP000027135">
    <property type="component" value="Unassembled WGS sequence"/>
</dbReference>
<gene>
    <name evidence="1" type="ORF">L798_00737</name>
</gene>
<evidence type="ECO:0000313" key="2">
    <source>
        <dbReference type="Proteomes" id="UP000027135"/>
    </source>
</evidence>
<dbReference type="InParanoid" id="A0A067QJU7"/>
<dbReference type="Gene3D" id="3.30.420.10">
    <property type="entry name" value="Ribonuclease H-like superfamily/Ribonuclease H"/>
    <property type="match status" value="1"/>
</dbReference>
<protein>
    <submittedName>
        <fullName evidence="1">Uncharacterized protein</fullName>
    </submittedName>
</protein>
<keyword evidence="2" id="KW-1185">Reference proteome</keyword>